<evidence type="ECO:0000256" key="1">
    <source>
        <dbReference type="ARBA" id="ARBA00023002"/>
    </source>
</evidence>
<dbReference type="PANTHER" id="PTHR43353:SF3">
    <property type="entry name" value="ALDEHYDE DEHYDROGENASE-RELATED"/>
    <property type="match status" value="1"/>
</dbReference>
<reference evidence="4" key="1">
    <citation type="journal article" date="2014" name="Int. J. Syst. Evol. Microbiol.">
        <title>Complete genome sequence of Corynebacterium casei LMG S-19264T (=DSM 44701T), isolated from a smear-ripened cheese.</title>
        <authorList>
            <consortium name="US DOE Joint Genome Institute (JGI-PGF)"/>
            <person name="Walter F."/>
            <person name="Albersmeier A."/>
            <person name="Kalinowski J."/>
            <person name="Ruckert C."/>
        </authorList>
    </citation>
    <scope>NUCLEOTIDE SEQUENCE</scope>
    <source>
        <strain evidence="4">CGMCC 1.15085</strain>
    </source>
</reference>
<feature type="domain" description="Aldehyde dehydrogenase" evidence="3">
    <location>
        <begin position="9"/>
        <end position="440"/>
    </location>
</feature>
<organism evidence="4 5">
    <name type="scientific">Flexivirga endophytica</name>
    <dbReference type="NCBI Taxonomy" id="1849103"/>
    <lineage>
        <taxon>Bacteria</taxon>
        <taxon>Bacillati</taxon>
        <taxon>Actinomycetota</taxon>
        <taxon>Actinomycetes</taxon>
        <taxon>Micrococcales</taxon>
        <taxon>Dermacoccaceae</taxon>
        <taxon>Flexivirga</taxon>
    </lineage>
</organism>
<dbReference type="AlphaFoldDB" id="A0A916WPY3"/>
<comment type="caution">
    <text evidence="4">The sequence shown here is derived from an EMBL/GenBank/DDBJ whole genome shotgun (WGS) entry which is preliminary data.</text>
</comment>
<reference evidence="4" key="2">
    <citation type="submission" date="2020-09" db="EMBL/GenBank/DDBJ databases">
        <authorList>
            <person name="Sun Q."/>
            <person name="Zhou Y."/>
        </authorList>
    </citation>
    <scope>NUCLEOTIDE SEQUENCE</scope>
    <source>
        <strain evidence="4">CGMCC 1.15085</strain>
    </source>
</reference>
<keyword evidence="1" id="KW-0560">Oxidoreductase</keyword>
<dbReference type="InterPro" id="IPR016163">
    <property type="entry name" value="Ald_DH_C"/>
</dbReference>
<proteinExistence type="predicted"/>
<dbReference type="InterPro" id="IPR050740">
    <property type="entry name" value="Aldehyde_DH_Superfamily"/>
</dbReference>
<dbReference type="InterPro" id="IPR016161">
    <property type="entry name" value="Ald_DH/histidinol_DH"/>
</dbReference>
<dbReference type="InterPro" id="IPR016162">
    <property type="entry name" value="Ald_DH_N"/>
</dbReference>
<evidence type="ECO:0000313" key="4">
    <source>
        <dbReference type="EMBL" id="GGB21535.1"/>
    </source>
</evidence>
<dbReference type="Pfam" id="PF00171">
    <property type="entry name" value="Aldedh"/>
    <property type="match status" value="1"/>
</dbReference>
<dbReference type="Gene3D" id="3.40.605.10">
    <property type="entry name" value="Aldehyde Dehydrogenase, Chain A, domain 1"/>
    <property type="match status" value="1"/>
</dbReference>
<accession>A0A916WPY3</accession>
<protein>
    <submittedName>
        <fullName evidence="4">Aldehyde dehydrogenase</fullName>
    </submittedName>
</protein>
<dbReference type="EMBL" id="BMHI01000001">
    <property type="protein sequence ID" value="GGB21535.1"/>
    <property type="molecule type" value="Genomic_DNA"/>
</dbReference>
<dbReference type="Proteomes" id="UP000636793">
    <property type="component" value="Unassembled WGS sequence"/>
</dbReference>
<evidence type="ECO:0000313" key="5">
    <source>
        <dbReference type="Proteomes" id="UP000636793"/>
    </source>
</evidence>
<dbReference type="GO" id="GO:0016620">
    <property type="term" value="F:oxidoreductase activity, acting on the aldehyde or oxo group of donors, NAD or NADP as acceptor"/>
    <property type="evidence" value="ECO:0007669"/>
    <property type="project" value="InterPro"/>
</dbReference>
<keyword evidence="5" id="KW-1185">Reference proteome</keyword>
<dbReference type="SUPFAM" id="SSF53720">
    <property type="entry name" value="ALDH-like"/>
    <property type="match status" value="1"/>
</dbReference>
<feature type="region of interest" description="Disordered" evidence="2">
    <location>
        <begin position="1"/>
        <end position="23"/>
    </location>
</feature>
<name>A0A916WPY3_9MICO</name>
<sequence length="494" mass="51846">MQRDMDTTYAPRTGRAAPGPEHSTDAQLAAILDSAAAAARRTADATPEERRQWLDAVANALEKETDRLVGIADEETALGVPRLTGELAKAAENARFYGRAGQRGEWLRARIERLPNGPELRRAQLPIGPVAVFGASNFPFQFGTIGHDTCSALAAGCPVVVKAHPAHPRLAATVANLVMRALDEAGAPKGIFGNVVGFDAGPVLVRSPQIAAVAFTGSQTGGMALVEAARRRPVPIPVYAEMGTVNPAVVTPAAEAAAELVAAGFVDSFTLGVGQFCTKPGLLLVPAGSTIPHAVAELVRVRDGGWMLTEDIASRYRVGLAQLRAAGAEVLAQGWLPTAGYAAQPAVLSVPAEALRDNDSRLREECFGPAALVVTYQDVDDAVSLLEVLQPSLAGSVFSGGPDDPDVLRLVQTLAAQVGRVTVDEWPTGVACNSVIQHGGPWPATSIPTASSVGAAALERFTRPVCFQNIPEEALPPALQDANPWFLPEREVSW</sequence>
<dbReference type="Gene3D" id="3.40.309.10">
    <property type="entry name" value="Aldehyde Dehydrogenase, Chain A, domain 2"/>
    <property type="match status" value="1"/>
</dbReference>
<dbReference type="PANTHER" id="PTHR43353">
    <property type="entry name" value="SUCCINATE-SEMIALDEHYDE DEHYDROGENASE, MITOCHONDRIAL"/>
    <property type="match status" value="1"/>
</dbReference>
<dbReference type="InterPro" id="IPR015590">
    <property type="entry name" value="Aldehyde_DH_dom"/>
</dbReference>
<evidence type="ECO:0000256" key="2">
    <source>
        <dbReference type="SAM" id="MobiDB-lite"/>
    </source>
</evidence>
<gene>
    <name evidence="4" type="ORF">GCM10011492_09330</name>
</gene>
<evidence type="ECO:0000259" key="3">
    <source>
        <dbReference type="Pfam" id="PF00171"/>
    </source>
</evidence>